<gene>
    <name evidence="2" type="ORF">E1301_Tti012972</name>
</gene>
<organism evidence="2 3">
    <name type="scientific">Triplophysa tibetana</name>
    <dbReference type="NCBI Taxonomy" id="1572043"/>
    <lineage>
        <taxon>Eukaryota</taxon>
        <taxon>Metazoa</taxon>
        <taxon>Chordata</taxon>
        <taxon>Craniata</taxon>
        <taxon>Vertebrata</taxon>
        <taxon>Euteleostomi</taxon>
        <taxon>Actinopterygii</taxon>
        <taxon>Neopterygii</taxon>
        <taxon>Teleostei</taxon>
        <taxon>Ostariophysi</taxon>
        <taxon>Cypriniformes</taxon>
        <taxon>Nemacheilidae</taxon>
        <taxon>Triplophysa</taxon>
    </lineage>
</organism>
<sequence>MTLGVCQDEESVSELTKHKSVFAARDGEPVVKGQTQPRIERRLLAKSLKTLVISKGKPAPAWTRIVVKMALKVSYTFRNNYETIPYLCVPVHYCFPNRFRSQYSIHIVYCMEVILTSSNKCAIERWHHSTADAGALDTVTSSSLIFLTNLDIGSDPETQPQSEPNVDDSGLKIPADMRSQH</sequence>
<keyword evidence="3" id="KW-1185">Reference proteome</keyword>
<reference evidence="2 3" key="1">
    <citation type="journal article" date="2019" name="Mol. Ecol. Resour.">
        <title>Chromosome-level genome assembly of Triplophysa tibetana, a fish adapted to the harsh high-altitude environment of the Tibetan Plateau.</title>
        <authorList>
            <person name="Yang X."/>
            <person name="Liu H."/>
            <person name="Ma Z."/>
            <person name="Zou Y."/>
            <person name="Zou M."/>
            <person name="Mao Y."/>
            <person name="Li X."/>
            <person name="Wang H."/>
            <person name="Chen T."/>
            <person name="Wang W."/>
            <person name="Yang R."/>
        </authorList>
    </citation>
    <scope>NUCLEOTIDE SEQUENCE [LARGE SCALE GENOMIC DNA]</scope>
    <source>
        <strain evidence="2">TTIB1903HZAU</strain>
        <tissue evidence="2">Muscle</tissue>
    </source>
</reference>
<name>A0A5A9NVR1_9TELE</name>
<dbReference type="AlphaFoldDB" id="A0A5A9NVR1"/>
<evidence type="ECO:0000313" key="2">
    <source>
        <dbReference type="EMBL" id="KAA0712427.1"/>
    </source>
</evidence>
<dbReference type="EMBL" id="SOYY01000014">
    <property type="protein sequence ID" value="KAA0712427.1"/>
    <property type="molecule type" value="Genomic_DNA"/>
</dbReference>
<accession>A0A5A9NVR1</accession>
<evidence type="ECO:0000256" key="1">
    <source>
        <dbReference type="SAM" id="MobiDB-lite"/>
    </source>
</evidence>
<evidence type="ECO:0000313" key="3">
    <source>
        <dbReference type="Proteomes" id="UP000324632"/>
    </source>
</evidence>
<feature type="region of interest" description="Disordered" evidence="1">
    <location>
        <begin position="153"/>
        <end position="181"/>
    </location>
</feature>
<proteinExistence type="predicted"/>
<dbReference type="Proteomes" id="UP000324632">
    <property type="component" value="Chromosome 14"/>
</dbReference>
<comment type="caution">
    <text evidence="2">The sequence shown here is derived from an EMBL/GenBank/DDBJ whole genome shotgun (WGS) entry which is preliminary data.</text>
</comment>
<protein>
    <submittedName>
        <fullName evidence="2">Uncharacterized protein</fullName>
    </submittedName>
</protein>